<evidence type="ECO:0000313" key="2">
    <source>
        <dbReference type="EMBL" id="CAH2100745.1"/>
    </source>
</evidence>
<sequence>MKWRDKRDVAVISTCHDASMQISSGYHPISKSKAVLFYNDRKKGIDLSDQLSSYYDPKRKSLVWCKKIALDVLIYKKKNFQMPEKQKRLEERKKNKEKKEAERNIARQDLKEKQIKRKTKVERKHVQKI</sequence>
<dbReference type="EMBL" id="CAKOGL010000023">
    <property type="protein sequence ID" value="CAH2100745.1"/>
    <property type="molecule type" value="Genomic_DNA"/>
</dbReference>
<organism evidence="2 3">
    <name type="scientific">Euphydryas editha</name>
    <name type="common">Edith's checkerspot</name>
    <dbReference type="NCBI Taxonomy" id="104508"/>
    <lineage>
        <taxon>Eukaryota</taxon>
        <taxon>Metazoa</taxon>
        <taxon>Ecdysozoa</taxon>
        <taxon>Arthropoda</taxon>
        <taxon>Hexapoda</taxon>
        <taxon>Insecta</taxon>
        <taxon>Pterygota</taxon>
        <taxon>Neoptera</taxon>
        <taxon>Endopterygota</taxon>
        <taxon>Lepidoptera</taxon>
        <taxon>Glossata</taxon>
        <taxon>Ditrysia</taxon>
        <taxon>Papilionoidea</taxon>
        <taxon>Nymphalidae</taxon>
        <taxon>Nymphalinae</taxon>
        <taxon>Euphydryas</taxon>
    </lineage>
</organism>
<feature type="compositionally biased region" description="Basic and acidic residues" evidence="1">
    <location>
        <begin position="84"/>
        <end position="113"/>
    </location>
</feature>
<name>A0AAU9UV91_EUPED</name>
<comment type="caution">
    <text evidence="2">The sequence shown here is derived from an EMBL/GenBank/DDBJ whole genome shotgun (WGS) entry which is preliminary data.</text>
</comment>
<evidence type="ECO:0000313" key="3">
    <source>
        <dbReference type="Proteomes" id="UP001153954"/>
    </source>
</evidence>
<proteinExistence type="predicted"/>
<protein>
    <submittedName>
        <fullName evidence="2">Uncharacterized protein</fullName>
    </submittedName>
</protein>
<keyword evidence="3" id="KW-1185">Reference proteome</keyword>
<dbReference type="Proteomes" id="UP001153954">
    <property type="component" value="Unassembled WGS sequence"/>
</dbReference>
<evidence type="ECO:0000256" key="1">
    <source>
        <dbReference type="SAM" id="MobiDB-lite"/>
    </source>
</evidence>
<feature type="region of interest" description="Disordered" evidence="1">
    <location>
        <begin position="84"/>
        <end position="129"/>
    </location>
</feature>
<gene>
    <name evidence="2" type="ORF">EEDITHA_LOCUS15571</name>
</gene>
<dbReference type="AlphaFoldDB" id="A0AAU9UV91"/>
<reference evidence="2" key="1">
    <citation type="submission" date="2022-03" db="EMBL/GenBank/DDBJ databases">
        <authorList>
            <person name="Tunstrom K."/>
        </authorList>
    </citation>
    <scope>NUCLEOTIDE SEQUENCE</scope>
</reference>
<accession>A0AAU9UV91</accession>
<feature type="compositionally biased region" description="Basic residues" evidence="1">
    <location>
        <begin position="114"/>
        <end position="129"/>
    </location>
</feature>